<keyword evidence="2" id="KW-0436">Ligase</keyword>
<dbReference type="OrthoDB" id="9757976at2"/>
<organism evidence="2 3">
    <name type="scientific">Nocardioides dokdonensis FR1436</name>
    <dbReference type="NCBI Taxonomy" id="1300347"/>
    <lineage>
        <taxon>Bacteria</taxon>
        <taxon>Bacillati</taxon>
        <taxon>Actinomycetota</taxon>
        <taxon>Actinomycetes</taxon>
        <taxon>Propionibacteriales</taxon>
        <taxon>Nocardioidaceae</taxon>
        <taxon>Nocardioides</taxon>
    </lineage>
</organism>
<dbReference type="GO" id="GO:0009236">
    <property type="term" value="P:cobalamin biosynthetic process"/>
    <property type="evidence" value="ECO:0007669"/>
    <property type="project" value="InterPro"/>
</dbReference>
<protein>
    <submittedName>
        <fullName evidence="2">Aerobic cobaltochelatase subunit CobN</fullName>
        <ecNumber evidence="2">6.6.1.2</ecNumber>
    </submittedName>
</protein>
<name>A0A1A9GRY0_9ACTN</name>
<dbReference type="EMBL" id="CP015079">
    <property type="protein sequence ID" value="ANH40255.1"/>
    <property type="molecule type" value="Genomic_DNA"/>
</dbReference>
<gene>
    <name evidence="2" type="primary">cobN</name>
    <name evidence="2" type="ORF">I601_3856</name>
</gene>
<dbReference type="Pfam" id="PF02514">
    <property type="entry name" value="CobN-Mg_chel"/>
    <property type="match status" value="1"/>
</dbReference>
<proteinExistence type="predicted"/>
<dbReference type="AlphaFoldDB" id="A0A1A9GRY0"/>
<dbReference type="STRING" id="1300347.I601_3856"/>
<dbReference type="InterPro" id="IPR003672">
    <property type="entry name" value="CobN/Mg_chltase"/>
</dbReference>
<dbReference type="InterPro" id="IPR011953">
    <property type="entry name" value="Cobalto_CobN"/>
</dbReference>
<dbReference type="PATRIC" id="fig|1300347.3.peg.3863"/>
<dbReference type="EC" id="6.6.1.2" evidence="2"/>
<sequence length="1217" mass="130524">MTRRVRIALLSTSDTDLLSARASGADYVVANPARPGHQSMAETIEGCDLVVGRVLGSPQDLCSGFTRVAATGVPTVVLGGEQQPSAELMELSSVPMGIAAEAHRYLAEGGPANLAQLHAFLSDTVLLTGEGFEPPAALPQWGWARPHVDSDLPRVGILYYRAHEASGNTAFAHALADAVDATGLAVGVPIFAGSLRAASDDLYDALGTLDALVVTVLAAGGSTPATAGAGGHDEAWDVERMAALDIPVLQGLCLTSSRAEWEASDDGVTPLDSATQIAIPEFDGRIITAPFSFKEIDAEGLPRYVADAERCDRVARIAVNHARLRRTPPAQRRVALMLSAYPTKHSRVGNAVGLDTPVSTIRLLRRLRDAGYDLGAPGEIPGLELGDDTEAGDALIHALIAAGGQDEEWLTHAQLSDAHVRITPEQYAAWTADLPADLRAQITDAWGGAPGTLFTNAAGEIVLATITAGNVVLLIQPPRGFGENPVAIYHDPDLAPSHHYLAAYRWLEASQESGGFGAHAVVHLGKHGSMEWLPGKNAALSASCATDAAIGSLPLVYPFLVNDPGEGAQAKRRAHATIVDHLIPPMARAETYGDIARLEQLLDEHANIAAMDPAKLPAVRGEIWQLMHAAEMHRDLGLDERPGDEEFDDFLLHVDGWLCEIKDAQIRDGLHVLGQAPEGEARVNLVLAILRASQVWGGESAAVPGLRVALSGGRAARAGGSGIVETPEPQQGLAELDQLEAQARDLVLAMEKAGWDPAAVADLHHDPEVRRVLAFAAEQVVPRLDRTTDELDAVLHALDGGFVPAGPSGSPLRGLVNVLPTGRNFYTVDPRAVPSRLAWQTGVAMAHSLLQRHLDDTGAYPTSVGLSVWGTSAMRTSGDDVAEVLALLGVRPVWDEASRRVSDLQVVPLEELGRPRIDVTVRISGFFRDAFPHVVAMLDDAVQLVADLDEPAEQNFVRAHVEADLAEHGDRRRATTRVFGSKPGSYGAGILQVVESGSWRDDADLAEVYTAWGGFAYGRDLDGAPAADDMRTAYRRIQVAAKNIDTREHDIADSDDYFQYHGGMIATVRALTGAEPKAYVGDSTSPDAVRTRTLQEETNRVFRARVVNPRWITAMQRHGYKGAFELAATVDYLYGFDATAGVVHDWMYESLAREYVLDETNQEFMRRSNPWALRGIVEKLHEAADRGLWESPAADTLARMQAVYLDLEGDLEDRAGG</sequence>
<accession>A0A1A9GRY0</accession>
<dbReference type="GO" id="GO:0051116">
    <property type="term" value="F:cobaltochelatase activity"/>
    <property type="evidence" value="ECO:0007669"/>
    <property type="project" value="UniProtKB-EC"/>
</dbReference>
<keyword evidence="3" id="KW-1185">Reference proteome</keyword>
<dbReference type="Proteomes" id="UP000077868">
    <property type="component" value="Chromosome"/>
</dbReference>
<dbReference type="CDD" id="cd10150">
    <property type="entry name" value="CobN_like"/>
    <property type="match status" value="1"/>
</dbReference>
<dbReference type="PANTHER" id="PTHR44119">
    <property type="entry name" value="MAGNESIUM-CHELATASE SUBUNIT CHLH, CHLOROPLASTIC"/>
    <property type="match status" value="1"/>
</dbReference>
<dbReference type="PANTHER" id="PTHR44119:SF4">
    <property type="entry name" value="AEROBIC COBALTOCHELATASE SUBUNIT COBN"/>
    <property type="match status" value="1"/>
</dbReference>
<evidence type="ECO:0000313" key="2">
    <source>
        <dbReference type="EMBL" id="ANH40255.1"/>
    </source>
</evidence>
<dbReference type="KEGG" id="ndk:I601_3856"/>
<dbReference type="NCBIfam" id="TIGR02257">
    <property type="entry name" value="cobalto_cobN"/>
    <property type="match status" value="1"/>
</dbReference>
<evidence type="ECO:0000313" key="3">
    <source>
        <dbReference type="Proteomes" id="UP000077868"/>
    </source>
</evidence>
<dbReference type="RefSeq" id="WP_068113316.1">
    <property type="nucleotide sequence ID" value="NZ_CP015079.1"/>
</dbReference>
<feature type="domain" description="CobN/magnesium chelatase" evidence="1">
    <location>
        <begin position="103"/>
        <end position="1194"/>
    </location>
</feature>
<reference evidence="2 3" key="1">
    <citation type="submission" date="2016-03" db="EMBL/GenBank/DDBJ databases">
        <title>Complete genome sequence of a soil Actinobacterium, Nocardioides dokdonensis FR1436.</title>
        <authorList>
            <person name="Kwon S.-K."/>
            <person name="Kim K."/>
            <person name="Kim J.F."/>
        </authorList>
    </citation>
    <scope>NUCLEOTIDE SEQUENCE [LARGE SCALE GENOMIC DNA]</scope>
    <source>
        <strain evidence="2 3">FR1436</strain>
    </source>
</reference>
<evidence type="ECO:0000259" key="1">
    <source>
        <dbReference type="Pfam" id="PF02514"/>
    </source>
</evidence>